<dbReference type="SUPFAM" id="SSF51445">
    <property type="entry name" value="(Trans)glycosidases"/>
    <property type="match status" value="1"/>
</dbReference>
<dbReference type="InterPro" id="IPR029000">
    <property type="entry name" value="Cyclophilin-like_dom_sf"/>
</dbReference>
<dbReference type="Pfam" id="PF05913">
    <property type="entry name" value="MupG_C"/>
    <property type="match status" value="1"/>
</dbReference>
<protein>
    <recommendedName>
        <fullName evidence="5">Outer surface protein</fullName>
    </recommendedName>
</protein>
<gene>
    <name evidence="3" type="ORF">RV14_GL002368</name>
</gene>
<evidence type="ECO:0000259" key="1">
    <source>
        <dbReference type="Pfam" id="PF05913"/>
    </source>
</evidence>
<dbReference type="InterPro" id="IPR043894">
    <property type="entry name" value="MupG_C"/>
</dbReference>
<evidence type="ECO:0000259" key="2">
    <source>
        <dbReference type="Pfam" id="PF19200"/>
    </source>
</evidence>
<feature type="domain" description="6-phospho-N-acetylmuramidase C-terminal" evidence="1">
    <location>
        <begin position="247"/>
        <end position="346"/>
    </location>
</feature>
<name>A0A1L8WLC4_9ENTE</name>
<dbReference type="PANTHER" id="PTHR38435">
    <property type="match status" value="1"/>
</dbReference>
<dbReference type="Pfam" id="PF19200">
    <property type="entry name" value="MupG_N"/>
    <property type="match status" value="1"/>
</dbReference>
<dbReference type="Gene3D" id="3.20.20.70">
    <property type="entry name" value="Aldolase class I"/>
    <property type="match status" value="1"/>
</dbReference>
<evidence type="ECO:0000313" key="3">
    <source>
        <dbReference type="EMBL" id="OJG81825.1"/>
    </source>
</evidence>
<keyword evidence="4" id="KW-1185">Reference proteome</keyword>
<dbReference type="InterPro" id="IPR043797">
    <property type="entry name" value="MupG_N"/>
</dbReference>
<dbReference type="Proteomes" id="UP000182152">
    <property type="component" value="Unassembled WGS sequence"/>
</dbReference>
<evidence type="ECO:0000313" key="4">
    <source>
        <dbReference type="Proteomes" id="UP000182152"/>
    </source>
</evidence>
<feature type="domain" description="6-phospho-N-acetylmuramidase N-terminal" evidence="2">
    <location>
        <begin position="2"/>
        <end position="231"/>
    </location>
</feature>
<dbReference type="OrthoDB" id="5809921at2"/>
<accession>A0A1L8WLC4</accession>
<reference evidence="3 4" key="1">
    <citation type="submission" date="2014-12" db="EMBL/GenBank/DDBJ databases">
        <title>Draft genome sequences of 29 type strains of Enterococci.</title>
        <authorList>
            <person name="Zhong Z."/>
            <person name="Sun Z."/>
            <person name="Liu W."/>
            <person name="Zhang W."/>
            <person name="Zhang H."/>
        </authorList>
    </citation>
    <scope>NUCLEOTIDE SEQUENCE [LARGE SCALE GENOMIC DNA]</scope>
    <source>
        <strain evidence="3 4">DSM 15687</strain>
    </source>
</reference>
<proteinExistence type="predicted"/>
<organism evidence="3 4">
    <name type="scientific">Enterococcus ratti</name>
    <dbReference type="NCBI Taxonomy" id="150033"/>
    <lineage>
        <taxon>Bacteria</taxon>
        <taxon>Bacillati</taxon>
        <taxon>Bacillota</taxon>
        <taxon>Bacilli</taxon>
        <taxon>Lactobacillales</taxon>
        <taxon>Enterococcaceae</taxon>
        <taxon>Enterococcus</taxon>
    </lineage>
</organism>
<dbReference type="STRING" id="150033.RV14_GL002368"/>
<evidence type="ECO:0008006" key="5">
    <source>
        <dbReference type="Google" id="ProtNLM"/>
    </source>
</evidence>
<dbReference type="SUPFAM" id="SSF50891">
    <property type="entry name" value="Cyclophilin-like"/>
    <property type="match status" value="1"/>
</dbReference>
<dbReference type="EMBL" id="JXLB01000009">
    <property type="protein sequence ID" value="OJG81825.1"/>
    <property type="molecule type" value="Genomic_DNA"/>
</dbReference>
<dbReference type="RefSeq" id="WP_071855351.1">
    <property type="nucleotide sequence ID" value="NZ_JXLB01000009.1"/>
</dbReference>
<dbReference type="InterPro" id="IPR013785">
    <property type="entry name" value="Aldolase_TIM"/>
</dbReference>
<comment type="caution">
    <text evidence="3">The sequence shown here is derived from an EMBL/GenBank/DDBJ whole genome shotgun (WGS) entry which is preliminary data.</text>
</comment>
<sequence>MFGFSVFLNQSFNTDKKEYIRKMANRGFKGIFTSLQIPEENSKTYKKYLTFLGEQARINHLDLMVDVSLKSLEKAGFSLADLKSIKSLGVTGLRIDEGIENRKIAELSKYMRVGLNASTITQQDVNELKNYQANFTKLEAWHNYYPRPETGVSQEFFQEKTTWLKNLGLKTVAFVPGDQNLRQPLFEGLPTLEKHRYQLPLASALELFSMRIDSVYIGDEGLETKSLQQFKVYAKSHRILLYATVLPRYEQWVLRTHVNRKDVARDVFRSEQARLWNLPTIVPENCVERIIGSITLDNERYGRYMGELQITKTNLPANKKVNVVGKIREKDCILLNYLNSAQKIEIQNN</sequence>
<dbReference type="InterPro" id="IPR017853">
    <property type="entry name" value="GH"/>
</dbReference>
<dbReference type="InterPro" id="IPR008589">
    <property type="entry name" value="MupG"/>
</dbReference>
<dbReference type="Gene3D" id="2.40.100.10">
    <property type="entry name" value="Cyclophilin-like"/>
    <property type="match status" value="1"/>
</dbReference>
<dbReference type="PANTHER" id="PTHR38435:SF2">
    <property type="entry name" value="DUF871 DOMAIN-CONTAINING PROTEIN"/>
    <property type="match status" value="1"/>
</dbReference>
<dbReference type="AlphaFoldDB" id="A0A1L8WLC4"/>